<dbReference type="PANTHER" id="PTHR35138:SF1">
    <property type="entry name" value="MYB-LIKE DOMAIN-CONTAINING PROTEIN"/>
    <property type="match status" value="1"/>
</dbReference>
<evidence type="ECO:0000256" key="3">
    <source>
        <dbReference type="ARBA" id="ARBA00022640"/>
    </source>
</evidence>
<organism evidence="4 5">
    <name type="scientific">Datura stramonium</name>
    <name type="common">Jimsonweed</name>
    <name type="synonym">Common thornapple</name>
    <dbReference type="NCBI Taxonomy" id="4076"/>
    <lineage>
        <taxon>Eukaryota</taxon>
        <taxon>Viridiplantae</taxon>
        <taxon>Streptophyta</taxon>
        <taxon>Embryophyta</taxon>
        <taxon>Tracheophyta</taxon>
        <taxon>Spermatophyta</taxon>
        <taxon>Magnoliopsida</taxon>
        <taxon>eudicotyledons</taxon>
        <taxon>Gunneridae</taxon>
        <taxon>Pentapetalae</taxon>
        <taxon>asterids</taxon>
        <taxon>lamiids</taxon>
        <taxon>Solanales</taxon>
        <taxon>Solanaceae</taxon>
        <taxon>Solanoideae</taxon>
        <taxon>Datureae</taxon>
        <taxon>Datura</taxon>
    </lineage>
</organism>
<keyword evidence="3" id="KW-0934">Plastid</keyword>
<keyword evidence="2" id="KW-0150">Chloroplast</keyword>
<evidence type="ECO:0000256" key="1">
    <source>
        <dbReference type="ARBA" id="ARBA00004229"/>
    </source>
</evidence>
<comment type="caution">
    <text evidence="4">The sequence shown here is derived from an EMBL/GenBank/DDBJ whole genome shotgun (WGS) entry which is preliminary data.</text>
</comment>
<evidence type="ECO:0000313" key="4">
    <source>
        <dbReference type="EMBL" id="MCD7457209.1"/>
    </source>
</evidence>
<reference evidence="4 5" key="1">
    <citation type="journal article" date="2021" name="BMC Genomics">
        <title>Datura genome reveals duplications of psychoactive alkaloid biosynthetic genes and high mutation rate following tissue culture.</title>
        <authorList>
            <person name="Rajewski A."/>
            <person name="Carter-House D."/>
            <person name="Stajich J."/>
            <person name="Litt A."/>
        </authorList>
    </citation>
    <scope>NUCLEOTIDE SEQUENCE [LARGE SCALE GENOMIC DNA]</scope>
    <source>
        <strain evidence="4">AR-01</strain>
    </source>
</reference>
<comment type="subcellular location">
    <subcellularLocation>
        <location evidence="1">Plastid</location>
        <location evidence="1">Chloroplast</location>
    </subcellularLocation>
</comment>
<dbReference type="EMBL" id="JACEIK010000445">
    <property type="protein sequence ID" value="MCD7457209.1"/>
    <property type="molecule type" value="Genomic_DNA"/>
</dbReference>
<evidence type="ECO:0008006" key="6">
    <source>
        <dbReference type="Google" id="ProtNLM"/>
    </source>
</evidence>
<dbReference type="Proteomes" id="UP000823775">
    <property type="component" value="Unassembled WGS sequence"/>
</dbReference>
<accession>A0ABS8SF76</accession>
<evidence type="ECO:0000256" key="2">
    <source>
        <dbReference type="ARBA" id="ARBA00022528"/>
    </source>
</evidence>
<protein>
    <recommendedName>
        <fullName evidence="6">Tic22-like family protein</fullName>
    </recommendedName>
</protein>
<dbReference type="PANTHER" id="PTHR35138">
    <property type="entry name" value="OS01G0225300 PROTEIN"/>
    <property type="match status" value="1"/>
</dbReference>
<name>A0ABS8SF76_DATST</name>
<evidence type="ECO:0000313" key="5">
    <source>
        <dbReference type="Proteomes" id="UP000823775"/>
    </source>
</evidence>
<dbReference type="InterPro" id="IPR007378">
    <property type="entry name" value="Tic22-like"/>
</dbReference>
<proteinExistence type="predicted"/>
<dbReference type="Pfam" id="PF04278">
    <property type="entry name" value="Tic22"/>
    <property type="match status" value="1"/>
</dbReference>
<sequence>MMLSSYINNFTTILFFVQEKPHLFQFVPNEKQVKEANKLLKAMQQSDGRKKVDGVPVFSAQNLDIAIATTDGIKWYTPYFFDKNMLDNILEDSVDQHFHSLIQTRHMQRRRDVFDDNLTAEVVEEMGESMWEPPEVQDVLDEVGQPAIPLSVISKAAEIQLLHAVDKVLLGNRWLRKATGIQPKFPYMVDSFEKRSAASFQRACKISRFVNNSELEVNNNQLQCIDTSAVEGADNVSNKKRPGLDLRLPFGGWLSPAWSKGQKQQIKQDKRECREVHPSPLLPKITMVGISMGDAGQASKATLKKTMEDLTKELEHTDQKSSSRNSVDEITFEERDPLFVANVGDYHSSAAKGGSARWVRGGTF</sequence>
<keyword evidence="5" id="KW-1185">Reference proteome</keyword>
<gene>
    <name evidence="4" type="ORF">HAX54_034474</name>
</gene>